<dbReference type="RefSeq" id="WP_163666869.1">
    <property type="nucleotide sequence ID" value="NZ_QZCE01000002.1"/>
</dbReference>
<comment type="caution">
    <text evidence="1">The sequence shown here is derived from an EMBL/GenBank/DDBJ whole genome shotgun (WGS) entry which is preliminary data.</text>
</comment>
<accession>A0A6M0SAZ4</accession>
<evidence type="ECO:0000313" key="1">
    <source>
        <dbReference type="EMBL" id="NEZ65630.1"/>
    </source>
</evidence>
<organism evidence="1 2">
    <name type="scientific">Adonisia turfae CCMR0082</name>
    <dbReference type="NCBI Taxonomy" id="2304604"/>
    <lineage>
        <taxon>Bacteria</taxon>
        <taxon>Bacillati</taxon>
        <taxon>Cyanobacteriota</taxon>
        <taxon>Adonisia</taxon>
        <taxon>Adonisia turfae</taxon>
    </lineage>
</organism>
<dbReference type="Proteomes" id="UP000473574">
    <property type="component" value="Unassembled WGS sequence"/>
</dbReference>
<name>A0A6M0SAZ4_9CYAN</name>
<dbReference type="PROSITE" id="PS51257">
    <property type="entry name" value="PROKAR_LIPOPROTEIN"/>
    <property type="match status" value="1"/>
</dbReference>
<evidence type="ECO:0008006" key="3">
    <source>
        <dbReference type="Google" id="ProtNLM"/>
    </source>
</evidence>
<proteinExistence type="predicted"/>
<sequence length="141" mass="15398">MLHNKQLLPILACLGLIACAGGKAVEEQYLEAVSQGDITTAKDLFCGLSDDLRIMELTNATSWEIVNTTNQEFGDVTLVSHEVQVESDAIENGIYIVTVADASDIEAFIQHNNKVNGYTDTYNPDDYKQSGQCIAASLLQR</sequence>
<reference evidence="1 2" key="1">
    <citation type="journal article" date="2020" name="Microb. Ecol.">
        <title>Ecogenomics of the Marine Benthic Filamentous Cyanobacterium Adonisia.</title>
        <authorList>
            <person name="Walter J.M."/>
            <person name="Coutinho F.H."/>
            <person name="Leomil L."/>
            <person name="Hargreaves P.I."/>
            <person name="Campeao M.E."/>
            <person name="Vieira V.V."/>
            <person name="Silva B.S."/>
            <person name="Fistarol G.O."/>
            <person name="Salomon P.S."/>
            <person name="Sawabe T."/>
            <person name="Mino S."/>
            <person name="Hosokawa M."/>
            <person name="Miyashita H."/>
            <person name="Maruyama F."/>
            <person name="van Verk M.C."/>
            <person name="Dutilh B.E."/>
            <person name="Thompson C.C."/>
            <person name="Thompson F.L."/>
        </authorList>
    </citation>
    <scope>NUCLEOTIDE SEQUENCE [LARGE SCALE GENOMIC DNA]</scope>
    <source>
        <strain evidence="1 2">CCMR0082</strain>
    </source>
</reference>
<gene>
    <name evidence="1" type="ORF">D0962_23215</name>
</gene>
<dbReference type="AlphaFoldDB" id="A0A6M0SAZ4"/>
<protein>
    <recommendedName>
        <fullName evidence="3">Lipoprotein</fullName>
    </recommendedName>
</protein>
<evidence type="ECO:0000313" key="2">
    <source>
        <dbReference type="Proteomes" id="UP000473574"/>
    </source>
</evidence>
<dbReference type="EMBL" id="QZCE01000002">
    <property type="protein sequence ID" value="NEZ65630.1"/>
    <property type="molecule type" value="Genomic_DNA"/>
</dbReference>